<reference evidence="2 3" key="1">
    <citation type="submission" date="2020-09" db="EMBL/GenBank/DDBJ databases">
        <title>Novel species in genus Gordonia.</title>
        <authorList>
            <person name="Zhang G."/>
        </authorList>
    </citation>
    <scope>NUCLEOTIDE SEQUENCE [LARGE SCALE GENOMIC DNA]</scope>
    <source>
        <strain evidence="2 3">ON-33</strain>
    </source>
</reference>
<dbReference type="EMBL" id="JACWMS010000001">
    <property type="protein sequence ID" value="MBD1318847.1"/>
    <property type="molecule type" value="Genomic_DNA"/>
</dbReference>
<proteinExistence type="predicted"/>
<protein>
    <recommendedName>
        <fullName evidence="4">Mce-associated membrane protein</fullName>
    </recommendedName>
</protein>
<evidence type="ECO:0000256" key="1">
    <source>
        <dbReference type="SAM" id="Phobius"/>
    </source>
</evidence>
<organism evidence="2 3">
    <name type="scientific">Gordonia hankookensis</name>
    <dbReference type="NCBI Taxonomy" id="589403"/>
    <lineage>
        <taxon>Bacteria</taxon>
        <taxon>Bacillati</taxon>
        <taxon>Actinomycetota</taxon>
        <taxon>Actinomycetes</taxon>
        <taxon>Mycobacteriales</taxon>
        <taxon>Gordoniaceae</taxon>
        <taxon>Gordonia</taxon>
    </lineage>
</organism>
<evidence type="ECO:0000313" key="3">
    <source>
        <dbReference type="Proteomes" id="UP000602395"/>
    </source>
</evidence>
<name>A0ABR7W7R3_9ACTN</name>
<evidence type="ECO:0000313" key="2">
    <source>
        <dbReference type="EMBL" id="MBD1318847.1"/>
    </source>
</evidence>
<keyword evidence="3" id="KW-1185">Reference proteome</keyword>
<comment type="caution">
    <text evidence="2">The sequence shown here is derived from an EMBL/GenBank/DDBJ whole genome shotgun (WGS) entry which is preliminary data.</text>
</comment>
<keyword evidence="1" id="KW-0472">Membrane</keyword>
<keyword evidence="1" id="KW-0812">Transmembrane</keyword>
<evidence type="ECO:0008006" key="4">
    <source>
        <dbReference type="Google" id="ProtNLM"/>
    </source>
</evidence>
<keyword evidence="1" id="KW-1133">Transmembrane helix</keyword>
<gene>
    <name evidence="2" type="ORF">IDF66_04560</name>
</gene>
<dbReference type="RefSeq" id="WP_190265845.1">
    <property type="nucleotide sequence ID" value="NZ_BAABAD010000003.1"/>
</dbReference>
<sequence length="175" mass="18659">MTETRADASGGHSRIVSRRSAVVIGCAIGTVLVVLLAVLAWQWRNSVTDSATEHSRDELRKTAGRVVAQVFSVDSATWRADRVRARGLVGGEFAARYASELARPPADGARSVVWTPEAVGIVDAGPDSGDVLIRAKIVTTPAVSGDTPIAEKVSVTARFDKNADHWLLTRVEVIS</sequence>
<feature type="transmembrane region" description="Helical" evidence="1">
    <location>
        <begin position="21"/>
        <end position="43"/>
    </location>
</feature>
<accession>A0ABR7W7R3</accession>
<dbReference type="Proteomes" id="UP000602395">
    <property type="component" value="Unassembled WGS sequence"/>
</dbReference>